<reference evidence="6" key="2">
    <citation type="submission" date="2021-09" db="EMBL/GenBank/DDBJ databases">
        <authorList>
            <person name="Jia N."/>
            <person name="Wang J."/>
            <person name="Shi W."/>
            <person name="Du L."/>
            <person name="Sun Y."/>
            <person name="Zhan W."/>
            <person name="Jiang J."/>
            <person name="Wang Q."/>
            <person name="Zhang B."/>
            <person name="Ji P."/>
            <person name="Sakyi L.B."/>
            <person name="Cui X."/>
            <person name="Yuan T."/>
            <person name="Jiang B."/>
            <person name="Yang W."/>
            <person name="Lam T.T.-Y."/>
            <person name="Chang Q."/>
            <person name="Ding S."/>
            <person name="Wang X."/>
            <person name="Zhu J."/>
            <person name="Ruan X."/>
            <person name="Zhao L."/>
            <person name="Wei J."/>
            <person name="Que T."/>
            <person name="Du C."/>
            <person name="Cheng J."/>
            <person name="Dai P."/>
            <person name="Han X."/>
            <person name="Huang E."/>
            <person name="Gao Y."/>
            <person name="Liu J."/>
            <person name="Shao H."/>
            <person name="Ye R."/>
            <person name="Li L."/>
            <person name="Wei W."/>
            <person name="Wang X."/>
            <person name="Wang C."/>
            <person name="Huo Q."/>
            <person name="Li W."/>
            <person name="Guo W."/>
            <person name="Chen H."/>
            <person name="Chen S."/>
            <person name="Zhou L."/>
            <person name="Zhou L."/>
            <person name="Ni X."/>
            <person name="Tian J."/>
            <person name="Zhou Y."/>
            <person name="Sheng Y."/>
            <person name="Liu T."/>
            <person name="Pan Y."/>
            <person name="Xia L."/>
            <person name="Li J."/>
            <person name="Zhao F."/>
            <person name="Cao W."/>
        </authorList>
    </citation>
    <scope>NUCLEOTIDE SEQUENCE</scope>
    <source>
        <strain evidence="6">Rsan-2018</strain>
        <tissue evidence="6">Larvae</tissue>
    </source>
</reference>
<dbReference type="EMBL" id="JABSTV010001252">
    <property type="protein sequence ID" value="KAH7948529.1"/>
    <property type="molecule type" value="Genomic_DNA"/>
</dbReference>
<dbReference type="InterPro" id="IPR016161">
    <property type="entry name" value="Ald_DH/histidinol_DH"/>
</dbReference>
<reference evidence="6" key="1">
    <citation type="journal article" date="2020" name="Cell">
        <title>Large-Scale Comparative Analyses of Tick Genomes Elucidate Their Genetic Diversity and Vector Capacities.</title>
        <authorList>
            <consortium name="Tick Genome and Microbiome Consortium (TIGMIC)"/>
            <person name="Jia N."/>
            <person name="Wang J."/>
            <person name="Shi W."/>
            <person name="Du L."/>
            <person name="Sun Y."/>
            <person name="Zhan W."/>
            <person name="Jiang J.F."/>
            <person name="Wang Q."/>
            <person name="Zhang B."/>
            <person name="Ji P."/>
            <person name="Bell-Sakyi L."/>
            <person name="Cui X.M."/>
            <person name="Yuan T.T."/>
            <person name="Jiang B.G."/>
            <person name="Yang W.F."/>
            <person name="Lam T.T."/>
            <person name="Chang Q.C."/>
            <person name="Ding S.J."/>
            <person name="Wang X.J."/>
            <person name="Zhu J.G."/>
            <person name="Ruan X.D."/>
            <person name="Zhao L."/>
            <person name="Wei J.T."/>
            <person name="Ye R.Z."/>
            <person name="Que T.C."/>
            <person name="Du C.H."/>
            <person name="Zhou Y.H."/>
            <person name="Cheng J.X."/>
            <person name="Dai P.F."/>
            <person name="Guo W.B."/>
            <person name="Han X.H."/>
            <person name="Huang E.J."/>
            <person name="Li L.F."/>
            <person name="Wei W."/>
            <person name="Gao Y.C."/>
            <person name="Liu J.Z."/>
            <person name="Shao H.Z."/>
            <person name="Wang X."/>
            <person name="Wang C.C."/>
            <person name="Yang T.C."/>
            <person name="Huo Q.B."/>
            <person name="Li W."/>
            <person name="Chen H.Y."/>
            <person name="Chen S.E."/>
            <person name="Zhou L.G."/>
            <person name="Ni X.B."/>
            <person name="Tian J.H."/>
            <person name="Sheng Y."/>
            <person name="Liu T."/>
            <person name="Pan Y.S."/>
            <person name="Xia L.Y."/>
            <person name="Li J."/>
            <person name="Zhao F."/>
            <person name="Cao W.C."/>
        </authorList>
    </citation>
    <scope>NUCLEOTIDE SEQUENCE</scope>
    <source>
        <strain evidence="6">Rsan-2018</strain>
    </source>
</reference>
<dbReference type="InterPro" id="IPR029510">
    <property type="entry name" value="Ald_DH_CS_GLU"/>
</dbReference>
<dbReference type="AlphaFoldDB" id="A0A9D4PPN7"/>
<name>A0A9D4PPN7_RHISA</name>
<organism evidence="6 7">
    <name type="scientific">Rhipicephalus sanguineus</name>
    <name type="common">Brown dog tick</name>
    <name type="synonym">Ixodes sanguineus</name>
    <dbReference type="NCBI Taxonomy" id="34632"/>
    <lineage>
        <taxon>Eukaryota</taxon>
        <taxon>Metazoa</taxon>
        <taxon>Ecdysozoa</taxon>
        <taxon>Arthropoda</taxon>
        <taxon>Chelicerata</taxon>
        <taxon>Arachnida</taxon>
        <taxon>Acari</taxon>
        <taxon>Parasitiformes</taxon>
        <taxon>Ixodida</taxon>
        <taxon>Ixodoidea</taxon>
        <taxon>Ixodidae</taxon>
        <taxon>Rhipicephalinae</taxon>
        <taxon>Rhipicephalus</taxon>
        <taxon>Rhipicephalus</taxon>
    </lineage>
</organism>
<protein>
    <recommendedName>
        <fullName evidence="5">Aldehyde dehydrogenase domain-containing protein</fullName>
    </recommendedName>
</protein>
<dbReference type="PANTHER" id="PTHR11699">
    <property type="entry name" value="ALDEHYDE DEHYDROGENASE-RELATED"/>
    <property type="match status" value="1"/>
</dbReference>
<evidence type="ECO:0000256" key="3">
    <source>
        <dbReference type="PROSITE-ProRule" id="PRU10007"/>
    </source>
</evidence>
<keyword evidence="2 4" id="KW-0560">Oxidoreductase</keyword>
<accession>A0A9D4PPN7</accession>
<dbReference type="Gene3D" id="3.40.309.10">
    <property type="entry name" value="Aldehyde Dehydrogenase, Chain A, domain 2"/>
    <property type="match status" value="1"/>
</dbReference>
<evidence type="ECO:0000256" key="4">
    <source>
        <dbReference type="RuleBase" id="RU003345"/>
    </source>
</evidence>
<dbReference type="Proteomes" id="UP000821837">
    <property type="component" value="Chromosome 6"/>
</dbReference>
<feature type="domain" description="Aldehyde dehydrogenase" evidence="5">
    <location>
        <begin position="28"/>
        <end position="273"/>
    </location>
</feature>
<dbReference type="Gene3D" id="3.40.605.10">
    <property type="entry name" value="Aldehyde Dehydrogenase, Chain A, domain 1"/>
    <property type="match status" value="2"/>
</dbReference>
<evidence type="ECO:0000256" key="1">
    <source>
        <dbReference type="ARBA" id="ARBA00009986"/>
    </source>
</evidence>
<evidence type="ECO:0000313" key="7">
    <source>
        <dbReference type="Proteomes" id="UP000821837"/>
    </source>
</evidence>
<gene>
    <name evidence="6" type="ORF">HPB52_024086</name>
</gene>
<feature type="active site" evidence="3">
    <location>
        <position position="255"/>
    </location>
</feature>
<dbReference type="InterPro" id="IPR016162">
    <property type="entry name" value="Ald_DH_N"/>
</dbReference>
<dbReference type="InterPro" id="IPR016163">
    <property type="entry name" value="Ald_DH_C"/>
</dbReference>
<dbReference type="InterPro" id="IPR015590">
    <property type="entry name" value="Aldehyde_DH_dom"/>
</dbReference>
<keyword evidence="7" id="KW-1185">Reference proteome</keyword>
<evidence type="ECO:0000313" key="6">
    <source>
        <dbReference type="EMBL" id="KAH7948529.1"/>
    </source>
</evidence>
<dbReference type="PROSITE" id="PS00687">
    <property type="entry name" value="ALDEHYDE_DEHYDR_GLU"/>
    <property type="match status" value="1"/>
</dbReference>
<dbReference type="Pfam" id="PF00171">
    <property type="entry name" value="Aldedh"/>
    <property type="match status" value="1"/>
</dbReference>
<dbReference type="VEuPathDB" id="VectorBase:RSAN_038244"/>
<sequence length="449" mass="48272">MRCGKRSLYVEPHNFIAGKKVATKDPIGEIKVLQPATGKVLCHVSCSGPKDVDKAVSAAKQAFDRWSALSHGERGKFLTAIAKKVRERQQEIAEVEMTDTGKPIWEALVDIDGCADVLEYYGGIAASIKGQQFDLPGGSFAMVRREPLGVVAAIGAWNYPFQVMSWKMAPALICGNTFVFKPSPLTPLSAILLAEICRDVGLPDSVVNIVQGEGKTGELLCDHPDVAKVSFTGSIPTGQAIMRRCADSMKRCTLELGGKSPLIVFADASPTEAATKKLKIGDPADPDTTVGATISAEHAARVLSYIDGERVTPANPELSGGFYLSPCVLADCTDSMKVMQEEVFGAVVSVSAFDTEEEALRRANNTPFGLAAGVMTKDLRRAHRVANKLQAGIVWINNYNVFPPEVPFGGYKMSGYGRENGLAALQAYSQEKTIYVEMGDGVDCPLYKL</sequence>
<dbReference type="SUPFAM" id="SSF53720">
    <property type="entry name" value="ALDH-like"/>
    <property type="match status" value="1"/>
</dbReference>
<proteinExistence type="inferred from homology"/>
<comment type="similarity">
    <text evidence="1 4">Belongs to the aldehyde dehydrogenase family.</text>
</comment>
<dbReference type="FunFam" id="3.40.605.10:FF:000007">
    <property type="entry name" value="NAD/NADP-dependent betaine aldehyde dehydrogenase"/>
    <property type="match status" value="1"/>
</dbReference>
<comment type="caution">
    <text evidence="6">The sequence shown here is derived from an EMBL/GenBank/DDBJ whole genome shotgun (WGS) entry which is preliminary data.</text>
</comment>
<evidence type="ECO:0000259" key="5">
    <source>
        <dbReference type="Pfam" id="PF00171"/>
    </source>
</evidence>
<dbReference type="GO" id="GO:0016620">
    <property type="term" value="F:oxidoreductase activity, acting on the aldehyde or oxo group of donors, NAD or NADP as acceptor"/>
    <property type="evidence" value="ECO:0007669"/>
    <property type="project" value="InterPro"/>
</dbReference>
<evidence type="ECO:0000256" key="2">
    <source>
        <dbReference type="ARBA" id="ARBA00023002"/>
    </source>
</evidence>